<feature type="transmembrane region" description="Helical" evidence="1">
    <location>
        <begin position="12"/>
        <end position="31"/>
    </location>
</feature>
<feature type="transmembrane region" description="Helical" evidence="1">
    <location>
        <begin position="43"/>
        <end position="67"/>
    </location>
</feature>
<name>E6PUQ2_9ZZZZ</name>
<reference evidence="2" key="1">
    <citation type="submission" date="2009-10" db="EMBL/GenBank/DDBJ databases">
        <title>Diversity of trophic interactions inside an arsenic-rich microbial ecosystem.</title>
        <authorList>
            <person name="Bertin P.N."/>
            <person name="Heinrich-Salmeron A."/>
            <person name="Pelletier E."/>
            <person name="Goulhen-Chollet F."/>
            <person name="Arsene-Ploetze F."/>
            <person name="Gallien S."/>
            <person name="Calteau A."/>
            <person name="Vallenet D."/>
            <person name="Casiot C."/>
            <person name="Chane-Woon-Ming B."/>
            <person name="Giloteaux L."/>
            <person name="Barakat M."/>
            <person name="Bonnefoy V."/>
            <person name="Bruneel O."/>
            <person name="Chandler M."/>
            <person name="Cleiss J."/>
            <person name="Duran R."/>
            <person name="Elbaz-Poulichet F."/>
            <person name="Fonknechten N."/>
            <person name="Lauga B."/>
            <person name="Mornico D."/>
            <person name="Ortet P."/>
            <person name="Schaeffer C."/>
            <person name="Siguier P."/>
            <person name="Alexander Thil Smith A."/>
            <person name="Van Dorsselaer A."/>
            <person name="Weissenbach J."/>
            <person name="Medigue C."/>
            <person name="Le Paslier D."/>
        </authorList>
    </citation>
    <scope>NUCLEOTIDE SEQUENCE</scope>
</reference>
<protein>
    <submittedName>
        <fullName evidence="2">Putative Permease of the major facilitator superfamily</fullName>
    </submittedName>
</protein>
<feature type="transmembrane region" description="Helical" evidence="1">
    <location>
        <begin position="87"/>
        <end position="120"/>
    </location>
</feature>
<gene>
    <name evidence="2" type="ORF">CARN2_4141</name>
</gene>
<dbReference type="InterPro" id="IPR046740">
    <property type="entry name" value="DUF6790"/>
</dbReference>
<proteinExistence type="predicted"/>
<organism evidence="2">
    <name type="scientific">mine drainage metagenome</name>
    <dbReference type="NCBI Taxonomy" id="410659"/>
    <lineage>
        <taxon>unclassified sequences</taxon>
        <taxon>metagenomes</taxon>
        <taxon>ecological metagenomes</taxon>
    </lineage>
</organism>
<evidence type="ECO:0000256" key="1">
    <source>
        <dbReference type="SAM" id="Phobius"/>
    </source>
</evidence>
<accession>E6PUQ2</accession>
<keyword evidence="1" id="KW-0812">Transmembrane</keyword>
<dbReference type="AlphaFoldDB" id="E6PUQ2"/>
<dbReference type="EMBL" id="CABM01000059">
    <property type="protein sequence ID" value="CBH98659.1"/>
    <property type="molecule type" value="Genomic_DNA"/>
</dbReference>
<evidence type="ECO:0000313" key="2">
    <source>
        <dbReference type="EMBL" id="CBH98659.1"/>
    </source>
</evidence>
<sequence>MASLIRLAFDNFPLTLLLLGVLLAMASLGLTRRERTPERIASTFLRWFLLCSVGLSFFVNFVFHSFYGDLAARLIGWAPSPFQYEVGTASLGFALVGVFAAFGGLGLGLAAVLGPAAFLWGAAIGHGAQLQQAHDYAQGNVGAMLGTDILVPLVGFALLAWQAKAQSRRSVFARSRL</sequence>
<comment type="caution">
    <text evidence="2">The sequence shown here is derived from an EMBL/GenBank/DDBJ whole genome shotgun (WGS) entry which is preliminary data.</text>
</comment>
<dbReference type="Pfam" id="PF20589">
    <property type="entry name" value="DUF6790"/>
    <property type="match status" value="1"/>
</dbReference>
<feature type="transmembrane region" description="Helical" evidence="1">
    <location>
        <begin position="141"/>
        <end position="161"/>
    </location>
</feature>
<keyword evidence="1" id="KW-0472">Membrane</keyword>
<keyword evidence="1" id="KW-1133">Transmembrane helix</keyword>